<dbReference type="AlphaFoldDB" id="A0A067D9T2"/>
<dbReference type="Proteomes" id="UP000027120">
    <property type="component" value="Unassembled WGS sequence"/>
</dbReference>
<evidence type="ECO:0000313" key="1">
    <source>
        <dbReference type="EMBL" id="KDO38315.1"/>
    </source>
</evidence>
<protein>
    <submittedName>
        <fullName evidence="1">Uncharacterized protein</fullName>
    </submittedName>
</protein>
<organism evidence="1 2">
    <name type="scientific">Citrus sinensis</name>
    <name type="common">Sweet orange</name>
    <name type="synonym">Citrus aurantium var. sinensis</name>
    <dbReference type="NCBI Taxonomy" id="2711"/>
    <lineage>
        <taxon>Eukaryota</taxon>
        <taxon>Viridiplantae</taxon>
        <taxon>Streptophyta</taxon>
        <taxon>Embryophyta</taxon>
        <taxon>Tracheophyta</taxon>
        <taxon>Spermatophyta</taxon>
        <taxon>Magnoliopsida</taxon>
        <taxon>eudicotyledons</taxon>
        <taxon>Gunneridae</taxon>
        <taxon>Pentapetalae</taxon>
        <taxon>rosids</taxon>
        <taxon>malvids</taxon>
        <taxon>Sapindales</taxon>
        <taxon>Rutaceae</taxon>
        <taxon>Aurantioideae</taxon>
        <taxon>Citrus</taxon>
    </lineage>
</organism>
<name>A0A067D9T2_CITSI</name>
<accession>A0A067D9T2</accession>
<proteinExistence type="predicted"/>
<sequence length="56" mass="5925">MINGGTSTTLFLVQSISNTRIAVVKGFGGTPQLLLNHLCPATVPSSPHRTTSELLF</sequence>
<keyword evidence="2" id="KW-1185">Reference proteome</keyword>
<gene>
    <name evidence="1" type="ORF">CISIN_1g035452mg</name>
</gene>
<reference evidence="1 2" key="1">
    <citation type="submission" date="2014-04" db="EMBL/GenBank/DDBJ databases">
        <authorList>
            <consortium name="International Citrus Genome Consortium"/>
            <person name="Gmitter F."/>
            <person name="Chen C."/>
            <person name="Farmerie W."/>
            <person name="Harkins T."/>
            <person name="Desany B."/>
            <person name="Mohiuddin M."/>
            <person name="Kodira C."/>
            <person name="Borodovsky M."/>
            <person name="Lomsadze A."/>
            <person name="Burns P."/>
            <person name="Jenkins J."/>
            <person name="Prochnik S."/>
            <person name="Shu S."/>
            <person name="Chapman J."/>
            <person name="Pitluck S."/>
            <person name="Schmutz J."/>
            <person name="Rokhsar D."/>
        </authorList>
    </citation>
    <scope>NUCLEOTIDE SEQUENCE</scope>
</reference>
<evidence type="ECO:0000313" key="2">
    <source>
        <dbReference type="Proteomes" id="UP000027120"/>
    </source>
</evidence>
<dbReference type="EMBL" id="KK788301">
    <property type="protein sequence ID" value="KDO38315.1"/>
    <property type="molecule type" value="Genomic_DNA"/>
</dbReference>